<protein>
    <recommendedName>
        <fullName evidence="1">HAT C-terminal dimerisation domain-containing protein</fullName>
    </recommendedName>
</protein>
<dbReference type="Proteomes" id="UP000289886">
    <property type="component" value="Unassembled WGS sequence"/>
</dbReference>
<dbReference type="PANTHER" id="PTHR37162">
    <property type="entry name" value="HAT FAMILY DIMERISATION DOMAINCONTAINING PROTEIN-RELATED"/>
    <property type="match status" value="1"/>
</dbReference>
<accession>A0A444UG26</accession>
<sequence length="246" mass="28132">MDRLLRKFLVKFILKKHIQEQDLQKINLVDRDLQHDDDTISVGATARTYLHEAELISPEMQNTFFSDVGAFYTAVVQKMLDKFPFGDPVLPDLVVLDPLKKVDIDYVPIVRLAGRFAPTVDTELLKEEWEDFQLLPDTDVSMTDDKGQHKSLDSFWAKVINMKTSLDVPRFPEMARVYAALLSLPHSNADCERAFSLVRKSQTEFRKSMLPDTLTAFLKCKINCDGPSFKLKVTAAILENSQESYK</sequence>
<dbReference type="PANTHER" id="PTHR37162:SF1">
    <property type="entry name" value="BED-TYPE DOMAIN-CONTAINING PROTEIN"/>
    <property type="match status" value="1"/>
</dbReference>
<evidence type="ECO:0000313" key="2">
    <source>
        <dbReference type="EMBL" id="RXM34111.1"/>
    </source>
</evidence>
<dbReference type="SUPFAM" id="SSF53098">
    <property type="entry name" value="Ribonuclease H-like"/>
    <property type="match status" value="1"/>
</dbReference>
<feature type="domain" description="HAT C-terminal dimerisation" evidence="1">
    <location>
        <begin position="169"/>
        <end position="217"/>
    </location>
</feature>
<dbReference type="InterPro" id="IPR012337">
    <property type="entry name" value="RNaseH-like_sf"/>
</dbReference>
<dbReference type="Pfam" id="PF05699">
    <property type="entry name" value="Dimer_Tnp_hAT"/>
    <property type="match status" value="1"/>
</dbReference>
<organism evidence="2 3">
    <name type="scientific">Acipenser ruthenus</name>
    <name type="common">Sterlet sturgeon</name>
    <dbReference type="NCBI Taxonomy" id="7906"/>
    <lineage>
        <taxon>Eukaryota</taxon>
        <taxon>Metazoa</taxon>
        <taxon>Chordata</taxon>
        <taxon>Craniata</taxon>
        <taxon>Vertebrata</taxon>
        <taxon>Euteleostomi</taxon>
        <taxon>Actinopterygii</taxon>
        <taxon>Chondrostei</taxon>
        <taxon>Acipenseriformes</taxon>
        <taxon>Acipenseridae</taxon>
        <taxon>Acipenser</taxon>
    </lineage>
</organism>
<evidence type="ECO:0000313" key="3">
    <source>
        <dbReference type="Proteomes" id="UP000289886"/>
    </source>
</evidence>
<name>A0A444UG26_ACIRT</name>
<gene>
    <name evidence="2" type="ORF">EOD39_14383</name>
</gene>
<comment type="caution">
    <text evidence="2">The sequence shown here is derived from an EMBL/GenBank/DDBJ whole genome shotgun (WGS) entry which is preliminary data.</text>
</comment>
<keyword evidence="3" id="KW-1185">Reference proteome</keyword>
<evidence type="ECO:0000259" key="1">
    <source>
        <dbReference type="Pfam" id="PF05699"/>
    </source>
</evidence>
<dbReference type="EMBL" id="SCEB01214635">
    <property type="protein sequence ID" value="RXM34111.1"/>
    <property type="molecule type" value="Genomic_DNA"/>
</dbReference>
<dbReference type="GO" id="GO:0046983">
    <property type="term" value="F:protein dimerization activity"/>
    <property type="evidence" value="ECO:0007669"/>
    <property type="project" value="InterPro"/>
</dbReference>
<reference evidence="2 3" key="1">
    <citation type="submission" date="2019-01" db="EMBL/GenBank/DDBJ databases">
        <title>Draft Genome and Complete Hox-Cluster Characterization of the Sterlet Sturgeon (Acipenser ruthenus).</title>
        <authorList>
            <person name="Wei Q."/>
        </authorList>
    </citation>
    <scope>NUCLEOTIDE SEQUENCE [LARGE SCALE GENOMIC DNA]</scope>
    <source>
        <strain evidence="2">WHYD16114868_AA</strain>
        <tissue evidence="2">Blood</tissue>
    </source>
</reference>
<proteinExistence type="predicted"/>
<dbReference type="InterPro" id="IPR008906">
    <property type="entry name" value="HATC_C_dom"/>
</dbReference>
<dbReference type="AlphaFoldDB" id="A0A444UG26"/>